<sequence>MSHCVLRTLLSLKVHVSKILMSCSTLCFLCNVKKYHHVKSITRTAFFHLRNIAKIRPMLSAADTETLIHTFILSSLQLVQKAYFKVLLLAYKTLHGLALSYLKDIIIPYCPSLPLRSSGAGFLSIPKLKKKSAGHRASLTKCPICLSATCNQEADSVDKFKSKHKTYLFTRSFGSWSVSQLSLQPNRPVSQH</sequence>
<keyword evidence="1" id="KW-0732">Signal</keyword>
<dbReference type="EMBL" id="JAOPHQ010004557">
    <property type="protein sequence ID" value="KAK0138982.1"/>
    <property type="molecule type" value="Genomic_DNA"/>
</dbReference>
<name>A0AA47NWV5_MERPO</name>
<protein>
    <recommendedName>
        <fullName evidence="4">Secreted protein</fullName>
    </recommendedName>
</protein>
<accession>A0AA47NWV5</accession>
<feature type="signal peptide" evidence="1">
    <location>
        <begin position="1"/>
        <end position="19"/>
    </location>
</feature>
<organism evidence="2 3">
    <name type="scientific">Merluccius polli</name>
    <name type="common">Benguela hake</name>
    <name type="synonym">Merluccius cadenati</name>
    <dbReference type="NCBI Taxonomy" id="89951"/>
    <lineage>
        <taxon>Eukaryota</taxon>
        <taxon>Metazoa</taxon>
        <taxon>Chordata</taxon>
        <taxon>Craniata</taxon>
        <taxon>Vertebrata</taxon>
        <taxon>Euteleostomi</taxon>
        <taxon>Actinopterygii</taxon>
        <taxon>Neopterygii</taxon>
        <taxon>Teleostei</taxon>
        <taxon>Neoteleostei</taxon>
        <taxon>Acanthomorphata</taxon>
        <taxon>Zeiogadaria</taxon>
        <taxon>Gadariae</taxon>
        <taxon>Gadiformes</taxon>
        <taxon>Gadoidei</taxon>
        <taxon>Merlucciidae</taxon>
        <taxon>Merluccius</taxon>
    </lineage>
</organism>
<feature type="chain" id="PRO_5041322416" description="Secreted protein" evidence="1">
    <location>
        <begin position="20"/>
        <end position="192"/>
    </location>
</feature>
<comment type="caution">
    <text evidence="2">The sequence shown here is derived from an EMBL/GenBank/DDBJ whole genome shotgun (WGS) entry which is preliminary data.</text>
</comment>
<evidence type="ECO:0000313" key="3">
    <source>
        <dbReference type="Proteomes" id="UP001174136"/>
    </source>
</evidence>
<reference evidence="2" key="1">
    <citation type="journal article" date="2023" name="Front. Mar. Sci.">
        <title>A new Merluccius polli reference genome to investigate the effects of global change in West African waters.</title>
        <authorList>
            <person name="Mateo J.L."/>
            <person name="Blanco-Fernandez C."/>
            <person name="Garcia-Vazquez E."/>
            <person name="Machado-Schiaffino G."/>
        </authorList>
    </citation>
    <scope>NUCLEOTIDE SEQUENCE</scope>
    <source>
        <strain evidence="2">C29</strain>
        <tissue evidence="2">Fin</tissue>
    </source>
</reference>
<dbReference type="Proteomes" id="UP001174136">
    <property type="component" value="Unassembled WGS sequence"/>
</dbReference>
<evidence type="ECO:0008006" key="4">
    <source>
        <dbReference type="Google" id="ProtNLM"/>
    </source>
</evidence>
<dbReference type="AlphaFoldDB" id="A0AA47NWV5"/>
<evidence type="ECO:0000256" key="1">
    <source>
        <dbReference type="SAM" id="SignalP"/>
    </source>
</evidence>
<gene>
    <name evidence="2" type="ORF">N1851_024497</name>
</gene>
<proteinExistence type="predicted"/>
<evidence type="ECO:0000313" key="2">
    <source>
        <dbReference type="EMBL" id="KAK0138982.1"/>
    </source>
</evidence>
<keyword evidence="3" id="KW-1185">Reference proteome</keyword>